<feature type="transmembrane region" description="Helical" evidence="6">
    <location>
        <begin position="17"/>
        <end position="41"/>
    </location>
</feature>
<feature type="transmembrane region" description="Helical" evidence="6">
    <location>
        <begin position="186"/>
        <end position="204"/>
    </location>
</feature>
<dbReference type="EMBL" id="MN642088">
    <property type="protein sequence ID" value="QGP70663.1"/>
    <property type="molecule type" value="Genomic_DNA"/>
</dbReference>
<organism evidence="7">
    <name type="scientific">Scherffelia dubia</name>
    <name type="common">Green alga</name>
    <name type="synonym">Chlamydomonas dubia</name>
    <dbReference type="NCBI Taxonomy" id="3190"/>
    <lineage>
        <taxon>Eukaryota</taxon>
        <taxon>Viridiplantae</taxon>
        <taxon>Chlorophyta</taxon>
        <taxon>core chlorophytes</taxon>
        <taxon>Chlorodendrophyceae</taxon>
        <taxon>Chlorodendrales</taxon>
        <taxon>Chlorodendraceae</taxon>
        <taxon>Scherffelia</taxon>
    </lineage>
</organism>
<feature type="transmembrane region" description="Helical" evidence="6">
    <location>
        <begin position="61"/>
        <end position="89"/>
    </location>
</feature>
<dbReference type="PANTHER" id="PTHR30371:SF0">
    <property type="entry name" value="SEC-INDEPENDENT PROTEIN TRANSLOCASE PROTEIN TATC, CHLOROPLASTIC-RELATED"/>
    <property type="match status" value="1"/>
</dbReference>
<dbReference type="PANTHER" id="PTHR30371">
    <property type="entry name" value="SEC-INDEPENDENT PROTEIN TRANSLOCASE PROTEIN TATC"/>
    <property type="match status" value="1"/>
</dbReference>
<dbReference type="Pfam" id="PF00902">
    <property type="entry name" value="TatC"/>
    <property type="match status" value="1"/>
</dbReference>
<evidence type="ECO:0000256" key="6">
    <source>
        <dbReference type="SAM" id="Phobius"/>
    </source>
</evidence>
<accession>A0A650ARB2</accession>
<keyword evidence="3 6" id="KW-0812">Transmembrane</keyword>
<comment type="similarity">
    <text evidence="2">Belongs to the TatC family.</text>
</comment>
<name>A0A650ARB2_SCHDU</name>
<evidence type="ECO:0000256" key="2">
    <source>
        <dbReference type="ARBA" id="ARBA00008882"/>
    </source>
</evidence>
<comment type="subcellular location">
    <subcellularLocation>
        <location evidence="1">Membrane</location>
        <topology evidence="1">Multi-pass membrane protein</topology>
    </subcellularLocation>
</comment>
<dbReference type="RefSeq" id="YP_009720860.1">
    <property type="nucleotide sequence ID" value="NC_045363.1"/>
</dbReference>
<dbReference type="GO" id="GO:0043953">
    <property type="term" value="P:protein transport by the Tat complex"/>
    <property type="evidence" value="ECO:0007669"/>
    <property type="project" value="TreeGrafter"/>
</dbReference>
<protein>
    <submittedName>
        <fullName evidence="7">SecY-independent transporter protein</fullName>
    </submittedName>
</protein>
<feature type="transmembrane region" description="Helical" evidence="6">
    <location>
        <begin position="152"/>
        <end position="174"/>
    </location>
</feature>
<dbReference type="GO" id="GO:0065002">
    <property type="term" value="P:intracellular protein transmembrane transport"/>
    <property type="evidence" value="ECO:0007669"/>
    <property type="project" value="TreeGrafter"/>
</dbReference>
<dbReference type="AlphaFoldDB" id="A0A650ARB2"/>
<evidence type="ECO:0000313" key="7">
    <source>
        <dbReference type="EMBL" id="QGP70663.1"/>
    </source>
</evidence>
<reference evidence="7" key="1">
    <citation type="submission" date="2019-11" db="EMBL/GenBank/DDBJ databases">
        <title>Complete mitogenomes of the chlorophyte green algae Scherffelia dubia and Tetraselmis sp. CCMP 881 (Chlorodendrophyceae).</title>
        <authorList>
            <person name="Turmel M."/>
            <person name="Otis C."/>
            <person name="de Cambiaire J.-C."/>
            <person name="Lemieux C."/>
        </authorList>
    </citation>
    <scope>NUCLEOTIDE SEQUENCE</scope>
</reference>
<evidence type="ECO:0000256" key="3">
    <source>
        <dbReference type="ARBA" id="ARBA00022692"/>
    </source>
</evidence>
<evidence type="ECO:0000256" key="5">
    <source>
        <dbReference type="ARBA" id="ARBA00023136"/>
    </source>
</evidence>
<proteinExistence type="inferred from homology"/>
<evidence type="ECO:0000256" key="4">
    <source>
        <dbReference type="ARBA" id="ARBA00022989"/>
    </source>
</evidence>
<dbReference type="GeneID" id="42909369"/>
<sequence>MTNLLAFHLKEIRHRTFYFVFSFSFTFGCAWLQIIPILYSVMKPLGAKTSNELVFTDLPEFWYSLLFLCLSFSCFVLFPSVIYHIWCFLVPSLYQYERKKCFFFFFLSCFFYVIDHCIVYASLLPFLVQFFLDSQINSYLFHVNYLAKVFSYMRFLFSVFFTSFFLSQIPVFFVCLCESNSLSVSFLTRNRFYFGFVLVIIASLISPPDVISQCFLSTFLFFIYESCVYYSCIVQQKKQIDKSL</sequence>
<keyword evidence="7" id="KW-0496">Mitochondrion</keyword>
<evidence type="ECO:0000256" key="1">
    <source>
        <dbReference type="ARBA" id="ARBA00004141"/>
    </source>
</evidence>
<feature type="transmembrane region" description="Helical" evidence="6">
    <location>
        <begin position="210"/>
        <end position="232"/>
    </location>
</feature>
<dbReference type="GO" id="GO:0009977">
    <property type="term" value="F:proton motive force dependent protein transmembrane transporter activity"/>
    <property type="evidence" value="ECO:0007669"/>
    <property type="project" value="TreeGrafter"/>
</dbReference>
<keyword evidence="5 6" id="KW-0472">Membrane</keyword>
<feature type="transmembrane region" description="Helical" evidence="6">
    <location>
        <begin position="101"/>
        <end position="132"/>
    </location>
</feature>
<geneLocation type="mitochondrion" evidence="7"/>
<gene>
    <name evidence="7" type="primary">mttB</name>
</gene>
<dbReference type="InterPro" id="IPR002033">
    <property type="entry name" value="TatC"/>
</dbReference>
<dbReference type="PRINTS" id="PR01840">
    <property type="entry name" value="TATCFAMILY"/>
</dbReference>
<keyword evidence="4 6" id="KW-1133">Transmembrane helix</keyword>
<dbReference type="GO" id="GO:0033281">
    <property type="term" value="C:TAT protein transport complex"/>
    <property type="evidence" value="ECO:0007669"/>
    <property type="project" value="TreeGrafter"/>
</dbReference>